<evidence type="ECO:0000259" key="2">
    <source>
        <dbReference type="Pfam" id="PF00144"/>
    </source>
</evidence>
<dbReference type="EMBL" id="NPZB01000001">
    <property type="protein sequence ID" value="PNS08982.1"/>
    <property type="molecule type" value="Genomic_DNA"/>
</dbReference>
<comment type="caution">
    <text evidence="3">The sequence shown here is derived from an EMBL/GenBank/DDBJ whole genome shotgun (WGS) entry which is preliminary data.</text>
</comment>
<keyword evidence="4" id="KW-1185">Reference proteome</keyword>
<protein>
    <submittedName>
        <fullName evidence="3">Beta-lactamase class C and other penicillin binding protein</fullName>
    </submittedName>
</protein>
<dbReference type="OrthoDB" id="5705574at2"/>
<dbReference type="Proteomes" id="UP000236220">
    <property type="component" value="Unassembled WGS sequence"/>
</dbReference>
<dbReference type="InterPro" id="IPR050789">
    <property type="entry name" value="Diverse_Enzym_Activities"/>
</dbReference>
<accession>A0A2K1Q1R6</accession>
<feature type="signal peptide" evidence="1">
    <location>
        <begin position="1"/>
        <end position="19"/>
    </location>
</feature>
<evidence type="ECO:0000313" key="4">
    <source>
        <dbReference type="Proteomes" id="UP000236220"/>
    </source>
</evidence>
<evidence type="ECO:0000313" key="3">
    <source>
        <dbReference type="EMBL" id="PNS08982.1"/>
    </source>
</evidence>
<dbReference type="Pfam" id="PF00144">
    <property type="entry name" value="Beta-lactamase"/>
    <property type="match status" value="1"/>
</dbReference>
<gene>
    <name evidence="3" type="ORF">Lysil_0611</name>
</gene>
<keyword evidence="1" id="KW-0732">Signal</keyword>
<reference evidence="3 4" key="1">
    <citation type="submission" date="2017-08" db="EMBL/GenBank/DDBJ databases">
        <title>Lysobacter sylvestris genome.</title>
        <authorList>
            <person name="Zhang D.-C."/>
            <person name="Albuquerque L."/>
            <person name="Franca L."/>
            <person name="Froufe H.J.C."/>
            <person name="Barroso C."/>
            <person name="Egas C."/>
            <person name="Da Costa M."/>
            <person name="Margesin R."/>
        </authorList>
    </citation>
    <scope>NUCLEOTIDE SEQUENCE [LARGE SCALE GENOMIC DNA]</scope>
    <source>
        <strain evidence="3 4">AM20-91</strain>
    </source>
</reference>
<dbReference type="RefSeq" id="WP_103074094.1">
    <property type="nucleotide sequence ID" value="NZ_NPZB01000001.1"/>
</dbReference>
<name>A0A2K1Q1R6_9GAMM</name>
<dbReference type="InterPro" id="IPR001466">
    <property type="entry name" value="Beta-lactam-related"/>
</dbReference>
<dbReference type="PANTHER" id="PTHR43283:SF3">
    <property type="entry name" value="BETA-LACTAMASE FAMILY PROTEIN (AFU_ORTHOLOGUE AFUA_5G07500)"/>
    <property type="match status" value="1"/>
</dbReference>
<organism evidence="3 4">
    <name type="scientific">Solilutibacter silvestris</name>
    <dbReference type="NCBI Taxonomy" id="1645665"/>
    <lineage>
        <taxon>Bacteria</taxon>
        <taxon>Pseudomonadati</taxon>
        <taxon>Pseudomonadota</taxon>
        <taxon>Gammaproteobacteria</taxon>
        <taxon>Lysobacterales</taxon>
        <taxon>Lysobacteraceae</taxon>
        <taxon>Solilutibacter</taxon>
    </lineage>
</organism>
<dbReference type="AlphaFoldDB" id="A0A2K1Q1R6"/>
<feature type="domain" description="Beta-lactamase-related" evidence="2">
    <location>
        <begin position="38"/>
        <end position="384"/>
    </location>
</feature>
<sequence length="399" mass="43322">MNRALAALLATIACGTAFAADPVAQVRFTFDRDHILTQDARGFADVAAQRRITIDDPARIASISKLVTTLGVMRLVELGKLNLDEDVSKQLGWKLRNPAFADTPITLRMLLSHTSSLTDEAGYWNVALDEDIRDLAGNPKAWDSAHAPGTWFRYTNLNFPIVASVMERASGERFDVLMQHLVLKPLGLHACFNWSGCDAATIARAVVLYDANGKPEKDDLHGQTPDCVVIKERDGSCDLSHWVAGRNGTLFAPQGGLRISVLDLAKIGQLLLNEGRIGKARFLKPTSVRMMLASHWRYDGHDGDIGEMDEPQRGSFFCSYGYATQQLGSGDGKRCRDDLFGDGRLHVGHSGNAYGLLSGVWIDPKSGTGVAYFATGVENAASGAHSAFSAIEEQMATGR</sequence>
<evidence type="ECO:0000256" key="1">
    <source>
        <dbReference type="SAM" id="SignalP"/>
    </source>
</evidence>
<dbReference type="SUPFAM" id="SSF56601">
    <property type="entry name" value="beta-lactamase/transpeptidase-like"/>
    <property type="match status" value="1"/>
</dbReference>
<proteinExistence type="predicted"/>
<dbReference type="InterPro" id="IPR012338">
    <property type="entry name" value="Beta-lactam/transpept-like"/>
</dbReference>
<feature type="chain" id="PRO_5014335252" evidence="1">
    <location>
        <begin position="20"/>
        <end position="399"/>
    </location>
</feature>
<dbReference type="PANTHER" id="PTHR43283">
    <property type="entry name" value="BETA-LACTAMASE-RELATED"/>
    <property type="match status" value="1"/>
</dbReference>
<dbReference type="Gene3D" id="3.40.710.10">
    <property type="entry name" value="DD-peptidase/beta-lactamase superfamily"/>
    <property type="match status" value="1"/>
</dbReference>